<proteinExistence type="predicted"/>
<dbReference type="InterPro" id="IPR029063">
    <property type="entry name" value="SAM-dependent_MTases_sf"/>
</dbReference>
<feature type="non-terminal residue" evidence="8">
    <location>
        <position position="229"/>
    </location>
</feature>
<dbReference type="GO" id="GO:0003676">
    <property type="term" value="F:nucleic acid binding"/>
    <property type="evidence" value="ECO:0007669"/>
    <property type="project" value="InterPro"/>
</dbReference>
<evidence type="ECO:0000313" key="8">
    <source>
        <dbReference type="EMBL" id="SVB93168.1"/>
    </source>
</evidence>
<dbReference type="CDD" id="cd02440">
    <property type="entry name" value="AdoMet_MTases"/>
    <property type="match status" value="1"/>
</dbReference>
<organism evidence="8">
    <name type="scientific">marine metagenome</name>
    <dbReference type="NCBI Taxonomy" id="408172"/>
    <lineage>
        <taxon>unclassified sequences</taxon>
        <taxon>metagenomes</taxon>
        <taxon>ecological metagenomes</taxon>
    </lineage>
</organism>
<sequence>MVSSDGTTENGNGESWSIKRMIFWSADYLVGKGVENARLDAEWLLAEALDMGRLELYLQYDRLLDSVEKSTFKSLLLRRAAREPLQYILGKTSFRELDLLTDKRVLIPRQETEVLVESVLNWGSNKKQGLGNVLDLGTGSGAIGISLALEGECSRVVATDVENDALAVARINAERNGVGDLLEFRSGSLYSTSHSEEHFDVIVSNPPYIPDNEACGLQPEVLEWEPVEA</sequence>
<dbReference type="PROSITE" id="PS00092">
    <property type="entry name" value="N6_MTASE"/>
    <property type="match status" value="1"/>
</dbReference>
<dbReference type="SUPFAM" id="SSF53335">
    <property type="entry name" value="S-adenosyl-L-methionine-dependent methyltransferases"/>
    <property type="match status" value="1"/>
</dbReference>
<dbReference type="NCBIfam" id="TIGR00536">
    <property type="entry name" value="hemK_fam"/>
    <property type="match status" value="1"/>
</dbReference>
<dbReference type="InterPro" id="IPR040758">
    <property type="entry name" value="PrmC_N"/>
</dbReference>
<dbReference type="PANTHER" id="PTHR18895">
    <property type="entry name" value="HEMK METHYLTRANSFERASE"/>
    <property type="match status" value="1"/>
</dbReference>
<dbReference type="InterPro" id="IPR007848">
    <property type="entry name" value="Small_mtfrase_dom"/>
</dbReference>
<evidence type="ECO:0000256" key="1">
    <source>
        <dbReference type="ARBA" id="ARBA00012771"/>
    </source>
</evidence>
<dbReference type="Pfam" id="PF05175">
    <property type="entry name" value="MTS"/>
    <property type="match status" value="1"/>
</dbReference>
<dbReference type="Gene3D" id="1.10.8.10">
    <property type="entry name" value="DNA helicase RuvA subunit, C-terminal domain"/>
    <property type="match status" value="1"/>
</dbReference>
<accession>A0A382I0U0</accession>
<evidence type="ECO:0000256" key="2">
    <source>
        <dbReference type="ARBA" id="ARBA00022603"/>
    </source>
</evidence>
<dbReference type="PANTHER" id="PTHR18895:SF74">
    <property type="entry name" value="MTRF1L RELEASE FACTOR GLUTAMINE METHYLTRANSFERASE"/>
    <property type="match status" value="1"/>
</dbReference>
<dbReference type="AlphaFoldDB" id="A0A382I0U0"/>
<keyword evidence="4" id="KW-0949">S-adenosyl-L-methionine</keyword>
<evidence type="ECO:0000259" key="7">
    <source>
        <dbReference type="Pfam" id="PF17827"/>
    </source>
</evidence>
<dbReference type="InterPro" id="IPR002052">
    <property type="entry name" value="DNA_methylase_N6_adenine_CS"/>
</dbReference>
<dbReference type="GO" id="GO:0032259">
    <property type="term" value="P:methylation"/>
    <property type="evidence" value="ECO:0007669"/>
    <property type="project" value="UniProtKB-KW"/>
</dbReference>
<name>A0A382I0U0_9ZZZZ</name>
<dbReference type="GO" id="GO:0102559">
    <property type="term" value="F:peptide chain release factor N(5)-glutamine methyltransferase activity"/>
    <property type="evidence" value="ECO:0007669"/>
    <property type="project" value="UniProtKB-EC"/>
</dbReference>
<comment type="catalytic activity">
    <reaction evidence="5">
        <text>L-glutaminyl-[peptide chain release factor] + S-adenosyl-L-methionine = N(5)-methyl-L-glutaminyl-[peptide chain release factor] + S-adenosyl-L-homocysteine + H(+)</text>
        <dbReference type="Rhea" id="RHEA:42896"/>
        <dbReference type="Rhea" id="RHEA-COMP:10271"/>
        <dbReference type="Rhea" id="RHEA-COMP:10272"/>
        <dbReference type="ChEBI" id="CHEBI:15378"/>
        <dbReference type="ChEBI" id="CHEBI:30011"/>
        <dbReference type="ChEBI" id="CHEBI:57856"/>
        <dbReference type="ChEBI" id="CHEBI:59789"/>
        <dbReference type="ChEBI" id="CHEBI:61891"/>
        <dbReference type="EC" id="2.1.1.297"/>
    </reaction>
</comment>
<keyword evidence="3" id="KW-0808">Transferase</keyword>
<feature type="domain" description="Methyltransferase small" evidence="6">
    <location>
        <begin position="129"/>
        <end position="209"/>
    </location>
</feature>
<gene>
    <name evidence="8" type="ORF">METZ01_LOCUS246022</name>
</gene>
<protein>
    <recommendedName>
        <fullName evidence="1">peptide chain release factor N(5)-glutamine methyltransferase</fullName>
        <ecNumber evidence="1">2.1.1.297</ecNumber>
    </recommendedName>
</protein>
<evidence type="ECO:0000256" key="3">
    <source>
        <dbReference type="ARBA" id="ARBA00022679"/>
    </source>
</evidence>
<keyword evidence="2" id="KW-0489">Methyltransferase</keyword>
<dbReference type="InterPro" id="IPR004556">
    <property type="entry name" value="HemK-like"/>
</dbReference>
<dbReference type="Gene3D" id="3.40.50.150">
    <property type="entry name" value="Vaccinia Virus protein VP39"/>
    <property type="match status" value="1"/>
</dbReference>
<dbReference type="Pfam" id="PF17827">
    <property type="entry name" value="PrmC_N"/>
    <property type="match status" value="1"/>
</dbReference>
<dbReference type="EC" id="2.1.1.297" evidence="1"/>
<dbReference type="InterPro" id="IPR050320">
    <property type="entry name" value="N5-glutamine_MTase"/>
</dbReference>
<evidence type="ECO:0000259" key="6">
    <source>
        <dbReference type="Pfam" id="PF05175"/>
    </source>
</evidence>
<feature type="domain" description="Release factor glutamine methyltransferase N-terminal" evidence="7">
    <location>
        <begin position="24"/>
        <end position="90"/>
    </location>
</feature>
<evidence type="ECO:0000256" key="5">
    <source>
        <dbReference type="ARBA" id="ARBA00048391"/>
    </source>
</evidence>
<evidence type="ECO:0000256" key="4">
    <source>
        <dbReference type="ARBA" id="ARBA00022691"/>
    </source>
</evidence>
<dbReference type="EMBL" id="UINC01064467">
    <property type="protein sequence ID" value="SVB93168.1"/>
    <property type="molecule type" value="Genomic_DNA"/>
</dbReference>
<reference evidence="8" key="1">
    <citation type="submission" date="2018-05" db="EMBL/GenBank/DDBJ databases">
        <authorList>
            <person name="Lanie J.A."/>
            <person name="Ng W.-L."/>
            <person name="Kazmierczak K.M."/>
            <person name="Andrzejewski T.M."/>
            <person name="Davidsen T.M."/>
            <person name="Wayne K.J."/>
            <person name="Tettelin H."/>
            <person name="Glass J.I."/>
            <person name="Rusch D."/>
            <person name="Podicherti R."/>
            <person name="Tsui H.-C.T."/>
            <person name="Winkler M.E."/>
        </authorList>
    </citation>
    <scope>NUCLEOTIDE SEQUENCE</scope>
</reference>